<evidence type="ECO:0000256" key="5">
    <source>
        <dbReference type="ARBA" id="ARBA00022723"/>
    </source>
</evidence>
<gene>
    <name evidence="13" type="primary">TBLA0B00870</name>
    <name evidence="13" type="ORF">TBLA_0B00870</name>
</gene>
<dbReference type="PANTHER" id="PTHR11820:SF7">
    <property type="entry name" value="ACYLPYRUVASE FAHD1, MITOCHONDRIAL"/>
    <property type="match status" value="1"/>
</dbReference>
<comment type="function">
    <text evidence="11">Tautomerase that converts enol-oxaloacetate, a strong inhibitor of succinate dehydrogenase, to the physiological keto form of oxaloacetate.</text>
</comment>
<dbReference type="SUPFAM" id="SSF56529">
    <property type="entry name" value="FAH"/>
    <property type="match status" value="1"/>
</dbReference>
<dbReference type="GO" id="GO:0050163">
    <property type="term" value="F:oxaloacetate tautomerase activity"/>
    <property type="evidence" value="ECO:0007669"/>
    <property type="project" value="UniProtKB-EC"/>
</dbReference>
<evidence type="ECO:0000256" key="9">
    <source>
        <dbReference type="ARBA" id="ARBA00044911"/>
    </source>
</evidence>
<dbReference type="InParanoid" id="I2GXS8"/>
<dbReference type="EC" id="5.3.2.2" evidence="10"/>
<keyword evidence="5" id="KW-0479">Metal-binding</keyword>
<evidence type="ECO:0000256" key="1">
    <source>
        <dbReference type="ARBA" id="ARBA00001936"/>
    </source>
</evidence>
<keyword evidence="7" id="KW-0496">Mitochondrion</keyword>
<dbReference type="AlphaFoldDB" id="I2GXS8"/>
<dbReference type="FunCoup" id="I2GXS8">
    <property type="interactions" value="501"/>
</dbReference>
<evidence type="ECO:0000256" key="3">
    <source>
        <dbReference type="ARBA" id="ARBA00004173"/>
    </source>
</evidence>
<evidence type="ECO:0000256" key="11">
    <source>
        <dbReference type="ARBA" id="ARBA00056302"/>
    </source>
</evidence>
<dbReference type="GO" id="GO:0005739">
    <property type="term" value="C:mitochondrion"/>
    <property type="evidence" value="ECO:0007669"/>
    <property type="project" value="UniProtKB-SubCell"/>
</dbReference>
<dbReference type="PANTHER" id="PTHR11820">
    <property type="entry name" value="ACYLPYRUVASE"/>
    <property type="match status" value="1"/>
</dbReference>
<feature type="domain" description="Fumarylacetoacetase-like C-terminal" evidence="12">
    <location>
        <begin position="11"/>
        <end position="237"/>
    </location>
</feature>
<sequence length="263" mass="29346">MNFEYIKTARKVICIGRNYAAHIKELNNKVPKQPFFFLKPTSSIITPISADYPCKQLPDKSSFNGFNSDGSNPGNILIPNGTIVHHETELAVVMDKYVSNELSTSISNENVWDYIRGVSLALDLTARNVQDEAKKKGLPWSIGKGFDTFLPISGYIPKETLLKTTKSADLQNSFRLKCYVNGELRQDGTTDLMLNPLPKIIQHISTMITLEPGDIVLTGTPSGVGEIHNGDVIVTELFLNDVKLTDMKYDCKERPGPYKYIET</sequence>
<comment type="cofactor">
    <cofactor evidence="2">
        <name>Mg(2+)</name>
        <dbReference type="ChEBI" id="CHEBI:18420"/>
    </cofactor>
</comment>
<dbReference type="Pfam" id="PF01557">
    <property type="entry name" value="FAA_hydrolase"/>
    <property type="match status" value="1"/>
</dbReference>
<dbReference type="KEGG" id="tbl:TBLA_0B00870"/>
<keyword evidence="14" id="KW-1185">Reference proteome</keyword>
<proteinExistence type="inferred from homology"/>
<dbReference type="eggNOG" id="KOG1535">
    <property type="taxonomic scope" value="Eukaryota"/>
</dbReference>
<dbReference type="FunFam" id="3.90.850.10:FF:000014">
    <property type="entry name" value="Uncharacterized mitochondrial hydrolase FMP41"/>
    <property type="match status" value="1"/>
</dbReference>
<dbReference type="Gene3D" id="3.90.850.10">
    <property type="entry name" value="Fumarylacetoacetase-like, C-terminal domain"/>
    <property type="match status" value="1"/>
</dbReference>
<dbReference type="EMBL" id="HE806317">
    <property type="protein sequence ID" value="CCH58930.1"/>
    <property type="molecule type" value="Genomic_DNA"/>
</dbReference>
<dbReference type="STRING" id="1071380.I2GXS8"/>
<comment type="catalytic activity">
    <reaction evidence="9">
        <text>oxaloacetate = enol-oxaloacetate</text>
        <dbReference type="Rhea" id="RHEA:16021"/>
        <dbReference type="ChEBI" id="CHEBI:16452"/>
        <dbReference type="ChEBI" id="CHEBI:17479"/>
        <dbReference type="EC" id="5.3.2.2"/>
    </reaction>
    <physiologicalReaction direction="right-to-left" evidence="9">
        <dbReference type="Rhea" id="RHEA:16023"/>
    </physiologicalReaction>
</comment>
<dbReference type="GO" id="GO:0046872">
    <property type="term" value="F:metal ion binding"/>
    <property type="evidence" value="ECO:0007669"/>
    <property type="project" value="UniProtKB-KW"/>
</dbReference>
<name>I2GXS8_HENB6</name>
<dbReference type="InterPro" id="IPR011234">
    <property type="entry name" value="Fumarylacetoacetase-like_C"/>
</dbReference>
<evidence type="ECO:0000256" key="2">
    <source>
        <dbReference type="ARBA" id="ARBA00001946"/>
    </source>
</evidence>
<evidence type="ECO:0000256" key="10">
    <source>
        <dbReference type="ARBA" id="ARBA00044973"/>
    </source>
</evidence>
<dbReference type="OMA" id="NCRKVIC"/>
<reference evidence="13 14" key="1">
    <citation type="journal article" date="2011" name="Proc. Natl. Acad. Sci. U.S.A.">
        <title>Evolutionary erosion of yeast sex chromosomes by mating-type switching accidents.</title>
        <authorList>
            <person name="Gordon J.L."/>
            <person name="Armisen D."/>
            <person name="Proux-Wera E."/>
            <person name="Oheigeartaigh S.S."/>
            <person name="Byrne K.P."/>
            <person name="Wolfe K.H."/>
        </authorList>
    </citation>
    <scope>NUCLEOTIDE SEQUENCE [LARGE SCALE GENOMIC DNA]</scope>
    <source>
        <strain evidence="14">ATCC 34711 / CBS 6284 / DSM 70876 / NBRC 10599 / NRRL Y-10934 / UCD 77-7</strain>
    </source>
</reference>
<comment type="cofactor">
    <cofactor evidence="1">
        <name>Mn(2+)</name>
        <dbReference type="ChEBI" id="CHEBI:29035"/>
    </cofactor>
</comment>
<comment type="similarity">
    <text evidence="4">Belongs to the FAH family.</text>
</comment>
<evidence type="ECO:0000256" key="7">
    <source>
        <dbReference type="ARBA" id="ARBA00023128"/>
    </source>
</evidence>
<keyword evidence="6" id="KW-0460">Magnesium</keyword>
<evidence type="ECO:0000256" key="4">
    <source>
        <dbReference type="ARBA" id="ARBA00010211"/>
    </source>
</evidence>
<keyword evidence="8" id="KW-0413">Isomerase</keyword>
<dbReference type="GO" id="GO:0006107">
    <property type="term" value="P:oxaloacetate metabolic process"/>
    <property type="evidence" value="ECO:0007669"/>
    <property type="project" value="EnsemblFungi"/>
</dbReference>
<dbReference type="GeneID" id="14494089"/>
<comment type="subcellular location">
    <subcellularLocation>
        <location evidence="3">Mitochondrion</location>
    </subcellularLocation>
</comment>
<evidence type="ECO:0000256" key="8">
    <source>
        <dbReference type="ARBA" id="ARBA00023235"/>
    </source>
</evidence>
<dbReference type="RefSeq" id="XP_004178449.1">
    <property type="nucleotide sequence ID" value="XM_004178401.1"/>
</dbReference>
<organism evidence="13 14">
    <name type="scientific">Henningerozyma blattae (strain ATCC 34711 / CBS 6284 / DSM 70876 / NBRC 10599 / NRRL Y-10934 / UCD 77-7)</name>
    <name type="common">Yeast</name>
    <name type="synonym">Tetrapisispora blattae</name>
    <dbReference type="NCBI Taxonomy" id="1071380"/>
    <lineage>
        <taxon>Eukaryota</taxon>
        <taxon>Fungi</taxon>
        <taxon>Dikarya</taxon>
        <taxon>Ascomycota</taxon>
        <taxon>Saccharomycotina</taxon>
        <taxon>Saccharomycetes</taxon>
        <taxon>Saccharomycetales</taxon>
        <taxon>Saccharomycetaceae</taxon>
        <taxon>Henningerozyma</taxon>
    </lineage>
</organism>
<dbReference type="OrthoDB" id="74910at2759"/>
<dbReference type="Proteomes" id="UP000002866">
    <property type="component" value="Chromosome 2"/>
</dbReference>
<evidence type="ECO:0000256" key="6">
    <source>
        <dbReference type="ARBA" id="ARBA00022842"/>
    </source>
</evidence>
<dbReference type="InterPro" id="IPR036663">
    <property type="entry name" value="Fumarylacetoacetase_C_sf"/>
</dbReference>
<dbReference type="HOGENOM" id="CLU_028458_5_0_1"/>
<evidence type="ECO:0000313" key="13">
    <source>
        <dbReference type="EMBL" id="CCH58930.1"/>
    </source>
</evidence>
<accession>I2GXS8</accession>
<protein>
    <recommendedName>
        <fullName evidence="10">oxaloacetate tautomerase</fullName>
        <ecNumber evidence="10">5.3.2.2</ecNumber>
    </recommendedName>
</protein>
<evidence type="ECO:0000313" key="14">
    <source>
        <dbReference type="Proteomes" id="UP000002866"/>
    </source>
</evidence>
<dbReference type="GO" id="GO:0018773">
    <property type="term" value="F:acetylpyruvate hydrolase activity"/>
    <property type="evidence" value="ECO:0007669"/>
    <property type="project" value="TreeGrafter"/>
</dbReference>
<evidence type="ECO:0000259" key="12">
    <source>
        <dbReference type="Pfam" id="PF01557"/>
    </source>
</evidence>